<keyword evidence="6" id="KW-1185">Reference proteome</keyword>
<evidence type="ECO:0000256" key="1">
    <source>
        <dbReference type="ARBA" id="ARBA00009481"/>
    </source>
</evidence>
<accession>A0A2C9DBK4</accession>
<name>A0A2C9DBK4_9HYPH</name>
<protein>
    <submittedName>
        <fullName evidence="5">D-inositol 3-phosphate glycosyltransferase</fullName>
        <ecNumber evidence="5">2.4.1.250</ecNumber>
    </submittedName>
</protein>
<evidence type="ECO:0000313" key="6">
    <source>
        <dbReference type="Proteomes" id="UP000223606"/>
    </source>
</evidence>
<sequence length="345" mass="36625">MSEVVFAIPGDIDTLSGGYGYDRKLIEGLRAIGWTVTHLALPDGFPLPDASTRRAAAEHLNALPDGTSILIDGLAFSAMPEEMAELGQRTRLTALIHHPLGLETGLDEETSTRLLADERAALRHARHVIVTSPETARTLAADFAVEPNRITVAVPGTEPGPRATGGNHPPHIVTVASLIPRKGHDMLVAALATLSDLNWRSSFVGSSTLDPAWAEKIRAMVAASGLEGRIAILDQRQDVRALMADADIFCLPSRYEGYGMAFAEAMSQGLPIVGCRAGAVPDVVTPDAGILVEPEDIPALAAALRTMLTDEPLRRRYAEGAFASGRQLPGWNTTAGIVAGVLLTR</sequence>
<dbReference type="SUPFAM" id="SSF53756">
    <property type="entry name" value="UDP-Glycosyltransferase/glycogen phosphorylase"/>
    <property type="match status" value="1"/>
</dbReference>
<dbReference type="AlphaFoldDB" id="A0A2C9DBK4"/>
<dbReference type="PANTHER" id="PTHR12526:SF640">
    <property type="entry name" value="COLANIC ACID BIOSYNTHESIS GLYCOSYLTRANSFERASE WCAL-RELATED"/>
    <property type="match status" value="1"/>
</dbReference>
<organism evidence="5 6">
    <name type="scientific">Hartmannibacter diazotrophicus</name>
    <dbReference type="NCBI Taxonomy" id="1482074"/>
    <lineage>
        <taxon>Bacteria</taxon>
        <taxon>Pseudomonadati</taxon>
        <taxon>Pseudomonadota</taxon>
        <taxon>Alphaproteobacteria</taxon>
        <taxon>Hyphomicrobiales</taxon>
        <taxon>Pleomorphomonadaceae</taxon>
        <taxon>Hartmannibacter</taxon>
    </lineage>
</organism>
<dbReference type="Pfam" id="PF00534">
    <property type="entry name" value="Glycos_transf_1"/>
    <property type="match status" value="1"/>
</dbReference>
<dbReference type="CDD" id="cd03801">
    <property type="entry name" value="GT4_PimA-like"/>
    <property type="match status" value="1"/>
</dbReference>
<dbReference type="RefSeq" id="WP_099557841.1">
    <property type="nucleotide sequence ID" value="NZ_LT960614.1"/>
</dbReference>
<dbReference type="InterPro" id="IPR001296">
    <property type="entry name" value="Glyco_trans_1"/>
</dbReference>
<evidence type="ECO:0000259" key="4">
    <source>
        <dbReference type="Pfam" id="PF00534"/>
    </source>
</evidence>
<gene>
    <name evidence="5" type="primary">mshA_2</name>
    <name evidence="5" type="ORF">HDIA_4072</name>
</gene>
<evidence type="ECO:0000313" key="5">
    <source>
        <dbReference type="EMBL" id="SON57613.1"/>
    </source>
</evidence>
<keyword evidence="3 5" id="KW-0808">Transferase</keyword>
<reference evidence="6" key="1">
    <citation type="submission" date="2017-09" db="EMBL/GenBank/DDBJ databases">
        <title>Genome sequence of Nannocystis excedens DSM 71.</title>
        <authorList>
            <person name="Blom J."/>
        </authorList>
    </citation>
    <scope>NUCLEOTIDE SEQUENCE [LARGE SCALE GENOMIC DNA]</scope>
    <source>
        <strain evidence="6">type strain: E19</strain>
    </source>
</reference>
<keyword evidence="2 5" id="KW-0328">Glycosyltransferase</keyword>
<comment type="similarity">
    <text evidence="1">Belongs to the glycosyltransferase group 1 family. Glycosyltransferase 4 subfamily.</text>
</comment>
<dbReference type="Gene3D" id="3.40.50.2000">
    <property type="entry name" value="Glycogen Phosphorylase B"/>
    <property type="match status" value="2"/>
</dbReference>
<feature type="domain" description="Glycosyl transferase family 1" evidence="4">
    <location>
        <begin position="169"/>
        <end position="321"/>
    </location>
</feature>
<dbReference type="PANTHER" id="PTHR12526">
    <property type="entry name" value="GLYCOSYLTRANSFERASE"/>
    <property type="match status" value="1"/>
</dbReference>
<dbReference type="OrthoDB" id="9781738at2"/>
<dbReference type="Proteomes" id="UP000223606">
    <property type="component" value="Chromosome 1"/>
</dbReference>
<dbReference type="GO" id="GO:0102710">
    <property type="term" value="F:D-inositol-3-phosphate glycosyltransferase activity"/>
    <property type="evidence" value="ECO:0007669"/>
    <property type="project" value="UniProtKB-EC"/>
</dbReference>
<proteinExistence type="inferred from homology"/>
<dbReference type="KEGG" id="hdi:HDIA_4072"/>
<dbReference type="EC" id="2.4.1.250" evidence="5"/>
<evidence type="ECO:0000256" key="3">
    <source>
        <dbReference type="ARBA" id="ARBA00022679"/>
    </source>
</evidence>
<evidence type="ECO:0000256" key="2">
    <source>
        <dbReference type="ARBA" id="ARBA00022676"/>
    </source>
</evidence>
<dbReference type="EMBL" id="LT960614">
    <property type="protein sequence ID" value="SON57613.1"/>
    <property type="molecule type" value="Genomic_DNA"/>
</dbReference>